<dbReference type="InterPro" id="IPR002347">
    <property type="entry name" value="SDR_fam"/>
</dbReference>
<dbReference type="InterPro" id="IPR020904">
    <property type="entry name" value="Sc_DH/Rdtase_CS"/>
</dbReference>
<dbReference type="RefSeq" id="WP_183369318.1">
    <property type="nucleotide sequence ID" value="NZ_BAABHL010000105.1"/>
</dbReference>
<dbReference type="AlphaFoldDB" id="A0A840F3E4"/>
<dbReference type="SUPFAM" id="SSF51735">
    <property type="entry name" value="NAD(P)-binding Rossmann-fold domains"/>
    <property type="match status" value="1"/>
</dbReference>
<keyword evidence="2 3" id="KW-0560">Oxidoreductase</keyword>
<evidence type="ECO:0000313" key="3">
    <source>
        <dbReference type="EMBL" id="MBB4134097.1"/>
    </source>
</evidence>
<sequence>MVTVDETQTPRVAVVAGGAGGLGRAVCRRLVADGWAVGVFDIDADATAATVTELCELGGQASGYPGDLTDREFVAGAARDITEQFEAPTALVTLAGAVRNAVLSKITDEDFSLVLDTHLRSTLLCLQIFAPAMKKAGHGKVVTTSSVAARGTVAGISYGAAKGGIEALTRSAAIELAPFGVTVNCVAPGVVATGMFLNTPEEFRDAQLASIPMKRAAEPDEIADCVSFLTSPESSYVTGQTLTVCGGLSVGPLK</sequence>
<name>A0A840F3E4_9ACTN</name>
<organism evidence="3 4">
    <name type="scientific">Gordonia humi</name>
    <dbReference type="NCBI Taxonomy" id="686429"/>
    <lineage>
        <taxon>Bacteria</taxon>
        <taxon>Bacillati</taxon>
        <taxon>Actinomycetota</taxon>
        <taxon>Actinomycetes</taxon>
        <taxon>Mycobacteriales</taxon>
        <taxon>Gordoniaceae</taxon>
        <taxon>Gordonia</taxon>
    </lineage>
</organism>
<gene>
    <name evidence="3" type="ORF">BKA16_000649</name>
</gene>
<evidence type="ECO:0000256" key="2">
    <source>
        <dbReference type="ARBA" id="ARBA00023002"/>
    </source>
</evidence>
<dbReference type="GO" id="GO:0004316">
    <property type="term" value="F:3-oxoacyl-[acyl-carrier-protein] reductase (NADPH) activity"/>
    <property type="evidence" value="ECO:0007669"/>
    <property type="project" value="UniProtKB-EC"/>
</dbReference>
<accession>A0A840F3E4</accession>
<comment type="caution">
    <text evidence="3">The sequence shown here is derived from an EMBL/GenBank/DDBJ whole genome shotgun (WGS) entry which is preliminary data.</text>
</comment>
<dbReference type="PROSITE" id="PS00061">
    <property type="entry name" value="ADH_SHORT"/>
    <property type="match status" value="1"/>
</dbReference>
<evidence type="ECO:0000313" key="4">
    <source>
        <dbReference type="Proteomes" id="UP000551501"/>
    </source>
</evidence>
<dbReference type="Pfam" id="PF13561">
    <property type="entry name" value="adh_short_C2"/>
    <property type="match status" value="1"/>
</dbReference>
<dbReference type="Gene3D" id="3.40.50.720">
    <property type="entry name" value="NAD(P)-binding Rossmann-like Domain"/>
    <property type="match status" value="1"/>
</dbReference>
<protein>
    <submittedName>
        <fullName evidence="3">3-oxoacyl-[acyl-carrier protein] reductase</fullName>
        <ecNumber evidence="3">1.1.1.100</ecNumber>
    </submittedName>
</protein>
<proteinExistence type="inferred from homology"/>
<dbReference type="EMBL" id="JACIFP010000001">
    <property type="protein sequence ID" value="MBB4134097.1"/>
    <property type="molecule type" value="Genomic_DNA"/>
</dbReference>
<dbReference type="EC" id="1.1.1.100" evidence="3"/>
<dbReference type="Proteomes" id="UP000551501">
    <property type="component" value="Unassembled WGS sequence"/>
</dbReference>
<evidence type="ECO:0000256" key="1">
    <source>
        <dbReference type="ARBA" id="ARBA00006484"/>
    </source>
</evidence>
<dbReference type="PANTHER" id="PTHR42760:SF40">
    <property type="entry name" value="3-OXOACYL-[ACYL-CARRIER-PROTEIN] REDUCTASE, CHLOROPLASTIC"/>
    <property type="match status" value="1"/>
</dbReference>
<reference evidence="3 4" key="1">
    <citation type="submission" date="2020-08" db="EMBL/GenBank/DDBJ databases">
        <title>Sequencing the genomes of 1000 actinobacteria strains.</title>
        <authorList>
            <person name="Klenk H.-P."/>
        </authorList>
    </citation>
    <scope>NUCLEOTIDE SEQUENCE [LARGE SCALE GENOMIC DNA]</scope>
    <source>
        <strain evidence="3 4">DSM 45298</strain>
    </source>
</reference>
<dbReference type="PANTHER" id="PTHR42760">
    <property type="entry name" value="SHORT-CHAIN DEHYDROGENASES/REDUCTASES FAMILY MEMBER"/>
    <property type="match status" value="1"/>
</dbReference>
<keyword evidence="4" id="KW-1185">Reference proteome</keyword>
<comment type="similarity">
    <text evidence="1">Belongs to the short-chain dehydrogenases/reductases (SDR) family.</text>
</comment>
<dbReference type="FunFam" id="3.40.50.720:FF:000173">
    <property type="entry name" value="3-oxoacyl-[acyl-carrier protein] reductase"/>
    <property type="match status" value="1"/>
</dbReference>
<dbReference type="PRINTS" id="PR00081">
    <property type="entry name" value="GDHRDH"/>
</dbReference>
<dbReference type="InterPro" id="IPR036291">
    <property type="entry name" value="NAD(P)-bd_dom_sf"/>
</dbReference>
<dbReference type="GO" id="GO:0030497">
    <property type="term" value="P:fatty acid elongation"/>
    <property type="evidence" value="ECO:0007669"/>
    <property type="project" value="TreeGrafter"/>
</dbReference>